<evidence type="ECO:0000256" key="1">
    <source>
        <dbReference type="ARBA" id="ARBA00004167"/>
    </source>
</evidence>
<dbReference type="GO" id="GO:0004383">
    <property type="term" value="F:guanylate cyclase activity"/>
    <property type="evidence" value="ECO:0007669"/>
    <property type="project" value="UniProtKB-EC"/>
</dbReference>
<dbReference type="EMBL" id="GBEZ01015523">
    <property type="protein sequence ID" value="JAC70649.1"/>
    <property type="molecule type" value="Transcribed_RNA"/>
</dbReference>
<dbReference type="InterPro" id="IPR008266">
    <property type="entry name" value="Tyr_kinase_AS"/>
</dbReference>
<evidence type="ECO:0000256" key="6">
    <source>
        <dbReference type="ARBA" id="ARBA00023136"/>
    </source>
</evidence>
<evidence type="ECO:0000256" key="5">
    <source>
        <dbReference type="ARBA" id="ARBA00022989"/>
    </source>
</evidence>
<dbReference type="GO" id="GO:0001653">
    <property type="term" value="F:peptide receptor activity"/>
    <property type="evidence" value="ECO:0007669"/>
    <property type="project" value="TreeGrafter"/>
</dbReference>
<dbReference type="PROSITE" id="PS50011">
    <property type="entry name" value="PROTEIN_KINASE_DOM"/>
    <property type="match status" value="1"/>
</dbReference>
<protein>
    <recommendedName>
        <fullName evidence="2">guanylate cyclase</fullName>
        <ecNumber evidence="2">4.6.1.2</ecNumber>
    </recommendedName>
</protein>
<dbReference type="InterPro" id="IPR000719">
    <property type="entry name" value="Prot_kinase_dom"/>
</dbReference>
<dbReference type="CDD" id="cd07302">
    <property type="entry name" value="CHD"/>
    <property type="match status" value="1"/>
</dbReference>
<feature type="domain" description="Protein kinase" evidence="9">
    <location>
        <begin position="335"/>
        <end position="692"/>
    </location>
</feature>
<dbReference type="Pfam" id="PF00211">
    <property type="entry name" value="Guanylate_cyc"/>
    <property type="match status" value="1"/>
</dbReference>
<gene>
    <name evidence="11" type="ORF">TSPGSL018_3685</name>
</gene>
<keyword evidence="5" id="KW-1133">Transmembrane helix</keyword>
<dbReference type="GO" id="GO:0035556">
    <property type="term" value="P:intracellular signal transduction"/>
    <property type="evidence" value="ECO:0007669"/>
    <property type="project" value="InterPro"/>
</dbReference>
<dbReference type="InterPro" id="IPR001245">
    <property type="entry name" value="Ser-Thr/Tyr_kinase_cat_dom"/>
</dbReference>
<dbReference type="Gene3D" id="1.10.510.10">
    <property type="entry name" value="Transferase(Phosphotransferase) domain 1"/>
    <property type="match status" value="1"/>
</dbReference>
<evidence type="ECO:0000256" key="2">
    <source>
        <dbReference type="ARBA" id="ARBA00012202"/>
    </source>
</evidence>
<dbReference type="PROSITE" id="PS50125">
    <property type="entry name" value="GUANYLATE_CYCLASE_2"/>
    <property type="match status" value="1"/>
</dbReference>
<dbReference type="Gene3D" id="3.30.70.1230">
    <property type="entry name" value="Nucleotide cyclase"/>
    <property type="match status" value="1"/>
</dbReference>
<dbReference type="InterPro" id="IPR001054">
    <property type="entry name" value="A/G_cyclase"/>
</dbReference>
<dbReference type="EC" id="4.6.1.2" evidence="2"/>
<evidence type="ECO:0000256" key="4">
    <source>
        <dbReference type="ARBA" id="ARBA00022741"/>
    </source>
</evidence>
<dbReference type="InterPro" id="IPR011009">
    <property type="entry name" value="Kinase-like_dom_sf"/>
</dbReference>
<organism evidence="11">
    <name type="scientific">Tetraselmis sp. GSL018</name>
    <dbReference type="NCBI Taxonomy" id="582737"/>
    <lineage>
        <taxon>Eukaryota</taxon>
        <taxon>Viridiplantae</taxon>
        <taxon>Chlorophyta</taxon>
        <taxon>core chlorophytes</taxon>
        <taxon>Chlorodendrophyceae</taxon>
        <taxon>Chlorodendrales</taxon>
        <taxon>Chlorodendraceae</taxon>
        <taxon>Tetraselmis</taxon>
    </lineage>
</organism>
<dbReference type="SUPFAM" id="SSF53822">
    <property type="entry name" value="Periplasmic binding protein-like I"/>
    <property type="match status" value="1"/>
</dbReference>
<dbReference type="SMART" id="SM00044">
    <property type="entry name" value="CYCc"/>
    <property type="match status" value="1"/>
</dbReference>
<dbReference type="Pfam" id="PF07714">
    <property type="entry name" value="PK_Tyr_Ser-Thr"/>
    <property type="match status" value="1"/>
</dbReference>
<comment type="subcellular location">
    <subcellularLocation>
        <location evidence="1">Membrane</location>
        <topology evidence="1">Single-pass membrane protein</topology>
    </subcellularLocation>
</comment>
<keyword evidence="11" id="KW-0808">Transferase</keyword>
<sequence>MHPNGSHNVALVWPSDDPEMHQLSKYTITRTLHMFGKKLVYPSPSLNESELCSEMNGTLEGVLQGLEDSEADLLILYGWQKGRSVLEGIRERRMSFDGVFVAGDPHWVGCDQSSSNGMDLTYIPSQWSPSVSYTCPVFGDAEGFVNRYMEKYGRVPNCYSAAAAATGVLLQLAIQERESMECNCIVSVLETTAFNTLFGRMAFSSAHQNFGRQPVGLQWQNGWLELVYPVSEERYIPFIDWECRSLQFDNGSEPCTDADFELLERCIKKYPSIPAISCRQRIDSSTGDGGGREWLVPLVAVLACCAAMLLIITAFRRRNLTIAPEQSIDFSEFYFVPPGSEGSAAFSAVGIFQSQNGTKLRYAEWHGTRVVLRPIAGRTTLYGIAKKLVRRLSNHRLSFTRFSDVEDALTEFHAKTAFTQRGSNDDAPEGEEAAPVQLQQRQGPKLLGLLHQSKKQKVFKLLSGNLHAAFNIRHPNIISVLGRTIDNDGGITYIVLECMSLGSLRDALQNQDVKVLEKSSLPFLFLDVVAGLRHLHDSKQPFVHGDIRPKNILLDQKLTAKVRTDIDIDAPEESEDTQTSGQGRNNMLVALKATAWMAPELMQKKGRPAPSSDVYALGVTIWEAYSGTSPYEDVNVSDPMNLPSNVVDSIRNTDLRPSIPHDMPDNIRDLVTRCWNKDPDKRPTLKEVHDVLLSETRRPQGPIERSNSHFGLKSAGNSLRRSRQLLHKILPPHVAKALATNRKVEPEYFSAVTIFFSDVVGYTDLASSLPPEKVMSMLDRLYLELDMLSEIHGLFKVETIGDAYMCVGGMPVAQHDHTARVARFAIDAVRAANKVIIDEDDPSRGYISIRVGFHTGPVVASVVGSLNPRYCLFGDAVNVAARMGRACGSLRPRPNPYEIARLDVRANMDMHGVEAAARLIIVLLPFDDVRLFYRFRVD</sequence>
<dbReference type="PANTHER" id="PTHR11920:SF335">
    <property type="entry name" value="GUANYLATE CYCLASE"/>
    <property type="match status" value="1"/>
</dbReference>
<dbReference type="InterPro" id="IPR029787">
    <property type="entry name" value="Nucleotide_cyclase"/>
</dbReference>
<keyword evidence="8" id="KW-0141">cGMP biosynthesis</keyword>
<dbReference type="GO" id="GO:0005524">
    <property type="term" value="F:ATP binding"/>
    <property type="evidence" value="ECO:0007669"/>
    <property type="project" value="InterPro"/>
</dbReference>
<dbReference type="AlphaFoldDB" id="A0A061RIV1"/>
<keyword evidence="4" id="KW-0547">Nucleotide-binding</keyword>
<evidence type="ECO:0000313" key="11">
    <source>
        <dbReference type="EMBL" id="JAC70649.1"/>
    </source>
</evidence>
<dbReference type="SUPFAM" id="SSF56112">
    <property type="entry name" value="Protein kinase-like (PK-like)"/>
    <property type="match status" value="1"/>
</dbReference>
<dbReference type="Gene3D" id="3.40.50.2300">
    <property type="match status" value="2"/>
</dbReference>
<reference evidence="11" key="1">
    <citation type="submission" date="2014-05" db="EMBL/GenBank/DDBJ databases">
        <title>The transcriptome of the halophilic microalga Tetraselmis sp. GSL018 isolated from the Great Salt Lake, Utah.</title>
        <authorList>
            <person name="Jinkerson R.E."/>
            <person name="D'Adamo S."/>
            <person name="Posewitz M.C."/>
        </authorList>
    </citation>
    <scope>NUCLEOTIDE SEQUENCE</scope>
    <source>
        <strain evidence="11">GSL018</strain>
    </source>
</reference>
<keyword evidence="3" id="KW-0812">Transmembrane</keyword>
<evidence type="ECO:0000256" key="8">
    <source>
        <dbReference type="ARBA" id="ARBA00023293"/>
    </source>
</evidence>
<dbReference type="GO" id="GO:0004672">
    <property type="term" value="F:protein kinase activity"/>
    <property type="evidence" value="ECO:0007669"/>
    <property type="project" value="InterPro"/>
</dbReference>
<evidence type="ECO:0000256" key="3">
    <source>
        <dbReference type="ARBA" id="ARBA00022692"/>
    </source>
</evidence>
<evidence type="ECO:0000259" key="9">
    <source>
        <dbReference type="PROSITE" id="PS50011"/>
    </source>
</evidence>
<evidence type="ECO:0000259" key="10">
    <source>
        <dbReference type="PROSITE" id="PS50125"/>
    </source>
</evidence>
<dbReference type="GO" id="GO:0007168">
    <property type="term" value="P:receptor guanylyl cyclase signaling pathway"/>
    <property type="evidence" value="ECO:0007669"/>
    <property type="project" value="TreeGrafter"/>
</dbReference>
<dbReference type="SUPFAM" id="SSF55073">
    <property type="entry name" value="Nucleotide cyclase"/>
    <property type="match status" value="1"/>
</dbReference>
<dbReference type="GO" id="GO:0005886">
    <property type="term" value="C:plasma membrane"/>
    <property type="evidence" value="ECO:0007669"/>
    <property type="project" value="TreeGrafter"/>
</dbReference>
<feature type="domain" description="Guanylate cyclase" evidence="10">
    <location>
        <begin position="753"/>
        <end position="884"/>
    </location>
</feature>
<name>A0A061RIV1_9CHLO</name>
<keyword evidence="7" id="KW-0456">Lyase</keyword>
<dbReference type="PANTHER" id="PTHR11920">
    <property type="entry name" value="GUANYLYL CYCLASE"/>
    <property type="match status" value="1"/>
</dbReference>
<dbReference type="GO" id="GO:0004016">
    <property type="term" value="F:adenylate cyclase activity"/>
    <property type="evidence" value="ECO:0007669"/>
    <property type="project" value="TreeGrafter"/>
</dbReference>
<evidence type="ECO:0000256" key="7">
    <source>
        <dbReference type="ARBA" id="ARBA00023239"/>
    </source>
</evidence>
<keyword evidence="11" id="KW-0418">Kinase</keyword>
<dbReference type="InterPro" id="IPR050401">
    <property type="entry name" value="Cyclic_nucleotide_synthase"/>
</dbReference>
<dbReference type="PROSITE" id="PS00109">
    <property type="entry name" value="PROTEIN_KINASE_TYR"/>
    <property type="match status" value="1"/>
</dbReference>
<keyword evidence="6" id="KW-0472">Membrane</keyword>
<dbReference type="InterPro" id="IPR028082">
    <property type="entry name" value="Peripla_BP_I"/>
</dbReference>
<accession>A0A061RIV1</accession>
<proteinExistence type="predicted"/>